<protein>
    <submittedName>
        <fullName evidence="3">(rape) hypothetical protein</fullName>
    </submittedName>
    <submittedName>
        <fullName evidence="4">BnaC02g45370D protein</fullName>
    </submittedName>
</protein>
<dbReference type="InterPro" id="IPR008974">
    <property type="entry name" value="TRAF-like"/>
</dbReference>
<dbReference type="OMA" id="PINHWIN"/>
<feature type="domain" description="MATH" evidence="2">
    <location>
        <begin position="242"/>
        <end position="374"/>
    </location>
</feature>
<dbReference type="InterPro" id="IPR002083">
    <property type="entry name" value="MATH/TRAF_dom"/>
</dbReference>
<dbReference type="KEGG" id="bna:106410225"/>
<evidence type="ECO:0000259" key="2">
    <source>
        <dbReference type="PROSITE" id="PS50144"/>
    </source>
</evidence>
<dbReference type="SMART" id="SM00061">
    <property type="entry name" value="MATH"/>
    <property type="match status" value="2"/>
</dbReference>
<dbReference type="PROSITE" id="PS50144">
    <property type="entry name" value="MATH"/>
    <property type="match status" value="2"/>
</dbReference>
<dbReference type="EMBL" id="LK032896">
    <property type="protein sequence ID" value="CDY50282.1"/>
    <property type="molecule type" value="Genomic_DNA"/>
</dbReference>
<dbReference type="PaxDb" id="3708-A0A078IK56"/>
<name>A0A078IK56_BRANA</name>
<dbReference type="Proteomes" id="UP000028999">
    <property type="component" value="Unassembled WGS sequence"/>
</dbReference>
<accession>A0A078IK56</accession>
<dbReference type="Gene3D" id="2.60.210.10">
    <property type="entry name" value="Apoptosis, Tumor Necrosis Factor Receptor Associated Protein 2, Chain A"/>
    <property type="match status" value="2"/>
</dbReference>
<dbReference type="EMBL" id="HG994366">
    <property type="protein sequence ID" value="CAF1889871.1"/>
    <property type="molecule type" value="Genomic_DNA"/>
</dbReference>
<keyword evidence="5" id="KW-1185">Reference proteome</keyword>
<proteinExistence type="predicted"/>
<dbReference type="Gramene" id="CDY50282">
    <property type="protein sequence ID" value="CDY50282"/>
    <property type="gene ID" value="GSBRNA2T00096358001"/>
</dbReference>
<feature type="domain" description="MATH" evidence="2">
    <location>
        <begin position="87"/>
        <end position="222"/>
    </location>
</feature>
<keyword evidence="1" id="KW-0732">Signal</keyword>
<reference evidence="4" key="2">
    <citation type="submission" date="2014-06" db="EMBL/GenBank/DDBJ databases">
        <authorList>
            <person name="Genoscope - CEA"/>
        </authorList>
    </citation>
    <scope>NUCLEOTIDE SEQUENCE</scope>
</reference>
<dbReference type="SMR" id="A0A078IK56"/>
<feature type="signal peptide" evidence="1">
    <location>
        <begin position="1"/>
        <end position="25"/>
    </location>
</feature>
<evidence type="ECO:0000313" key="4">
    <source>
        <dbReference type="EMBL" id="CDY50282.1"/>
    </source>
</evidence>
<evidence type="ECO:0000313" key="5">
    <source>
        <dbReference type="Proteomes" id="UP000028999"/>
    </source>
</evidence>
<dbReference type="FunFam" id="2.60.210.10:FF:000013">
    <property type="entry name" value="TRAF-like family protein"/>
    <property type="match status" value="1"/>
</dbReference>
<reference evidence="3" key="3">
    <citation type="submission" date="2021-01" db="EMBL/GenBank/DDBJ databases">
        <authorList>
            <consortium name="Genoscope - CEA"/>
            <person name="William W."/>
        </authorList>
    </citation>
    <scope>NUCLEOTIDE SEQUENCE</scope>
</reference>
<gene>
    <name evidence="4" type="primary">BnaC02g45370D</name>
    <name evidence="3" type="ORF">DARMORV10_C02P11260.1</name>
    <name evidence="4" type="ORF">GSBRNA2T00096358001</name>
</gene>
<reference evidence="4 5" key="1">
    <citation type="journal article" date="2014" name="Science">
        <title>Plant genetics. Early allopolyploid evolution in the post-Neolithic Brassica napus oilseed genome.</title>
        <authorList>
            <person name="Chalhoub B."/>
            <person name="Denoeud F."/>
            <person name="Liu S."/>
            <person name="Parkin I.A."/>
            <person name="Tang H."/>
            <person name="Wang X."/>
            <person name="Chiquet J."/>
            <person name="Belcram H."/>
            <person name="Tong C."/>
            <person name="Samans B."/>
            <person name="Correa M."/>
            <person name="Da Silva C."/>
            <person name="Just J."/>
            <person name="Falentin C."/>
            <person name="Koh C.S."/>
            <person name="Le Clainche I."/>
            <person name="Bernard M."/>
            <person name="Bento P."/>
            <person name="Noel B."/>
            <person name="Labadie K."/>
            <person name="Alberti A."/>
            <person name="Charles M."/>
            <person name="Arnaud D."/>
            <person name="Guo H."/>
            <person name="Daviaud C."/>
            <person name="Alamery S."/>
            <person name="Jabbari K."/>
            <person name="Zhao M."/>
            <person name="Edger P.P."/>
            <person name="Chelaifa H."/>
            <person name="Tack D."/>
            <person name="Lassalle G."/>
            <person name="Mestiri I."/>
            <person name="Schnel N."/>
            <person name="Le Paslier M.C."/>
            <person name="Fan G."/>
            <person name="Renault V."/>
            <person name="Bayer P.E."/>
            <person name="Golicz A.A."/>
            <person name="Manoli S."/>
            <person name="Lee T.H."/>
            <person name="Thi V.H."/>
            <person name="Chalabi S."/>
            <person name="Hu Q."/>
            <person name="Fan C."/>
            <person name="Tollenaere R."/>
            <person name="Lu Y."/>
            <person name="Battail C."/>
            <person name="Shen J."/>
            <person name="Sidebottom C.H."/>
            <person name="Wang X."/>
            <person name="Canaguier A."/>
            <person name="Chauveau A."/>
            <person name="Berard A."/>
            <person name="Deniot G."/>
            <person name="Guan M."/>
            <person name="Liu Z."/>
            <person name="Sun F."/>
            <person name="Lim Y.P."/>
            <person name="Lyons E."/>
            <person name="Town C.D."/>
            <person name="Bancroft I."/>
            <person name="Wang X."/>
            <person name="Meng J."/>
            <person name="Ma J."/>
            <person name="Pires J.C."/>
            <person name="King G.J."/>
            <person name="Brunel D."/>
            <person name="Delourme R."/>
            <person name="Renard M."/>
            <person name="Aury J.M."/>
            <person name="Adams K.L."/>
            <person name="Batley J."/>
            <person name="Snowdon R.J."/>
            <person name="Tost J."/>
            <person name="Edwards D."/>
            <person name="Zhou Y."/>
            <person name="Hua W."/>
            <person name="Sharpe A.G."/>
            <person name="Paterson A.H."/>
            <person name="Guan C."/>
            <person name="Wincker P."/>
        </authorList>
    </citation>
    <scope>NUCLEOTIDE SEQUENCE [LARGE SCALE GENOMIC DNA]</scope>
    <source>
        <strain evidence="5">cv. Darmor-bzh</strain>
    </source>
</reference>
<dbReference type="Proteomes" id="UP001295469">
    <property type="component" value="Chromosome C02"/>
</dbReference>
<organism evidence="4 5">
    <name type="scientific">Brassica napus</name>
    <name type="common">Rape</name>
    <dbReference type="NCBI Taxonomy" id="3708"/>
    <lineage>
        <taxon>Eukaryota</taxon>
        <taxon>Viridiplantae</taxon>
        <taxon>Streptophyta</taxon>
        <taxon>Embryophyta</taxon>
        <taxon>Tracheophyta</taxon>
        <taxon>Spermatophyta</taxon>
        <taxon>Magnoliopsida</taxon>
        <taxon>eudicotyledons</taxon>
        <taxon>Gunneridae</taxon>
        <taxon>Pentapetalae</taxon>
        <taxon>rosids</taxon>
        <taxon>malvids</taxon>
        <taxon>Brassicales</taxon>
        <taxon>Brassicaceae</taxon>
        <taxon>Brassiceae</taxon>
        <taxon>Brassica</taxon>
    </lineage>
</organism>
<dbReference type="CDD" id="cd00121">
    <property type="entry name" value="MATH"/>
    <property type="match status" value="2"/>
</dbReference>
<dbReference type="PANTHER" id="PTHR46162:SF31">
    <property type="entry name" value="MATH DOMAIN-CONTAINING PROTEIN"/>
    <property type="match status" value="1"/>
</dbReference>
<dbReference type="OrthoDB" id="1883087at2759"/>
<dbReference type="AlphaFoldDB" id="A0A078IK56"/>
<evidence type="ECO:0000313" key="3">
    <source>
        <dbReference type="EMBL" id="CAF1889871.1"/>
    </source>
</evidence>
<dbReference type="SUPFAM" id="SSF49599">
    <property type="entry name" value="TRAF domain-like"/>
    <property type="match status" value="2"/>
</dbReference>
<dbReference type="PANTHER" id="PTHR46162">
    <property type="entry name" value="TRAF-LIKE FAMILY PROTEIN"/>
    <property type="match status" value="1"/>
</dbReference>
<feature type="chain" id="PRO_5040560974" evidence="1">
    <location>
        <begin position="26"/>
        <end position="385"/>
    </location>
</feature>
<evidence type="ECO:0000256" key="1">
    <source>
        <dbReference type="SAM" id="SignalP"/>
    </source>
</evidence>
<sequence length="385" mass="44312">MKSHYTNTIYAVYVLFCLLITSASAQSLIREYTDDLKTTPQQENGAKADTNLGEAHYLDKDDDLEISSRDYKVPLSNQVTGMRDRPPMSYSLKIEAFNTILQSQERDRYRSGPFSVGGYNWSLIVFPNGNRHDGGSGFISLYVAIDNSTLVFSHQEVIADLRVYVFSRSTRQYFTMQAAHVWRYNVFKTMWGFPRVMSLAAFRDPRNGYLFNGDHCEFGVDVTFPTTFQRSELFTVARNFPNPRFTWTIQRFSTLLGDTYLSDAFSIGGRNWNIQLYPTGFSTGEGRFLSMYIVLNANESLRPYESIYVRAQLRVLNQLASPHWRTIDRPINHWINRPGPGLGWGYPEFISLADLRDSRRGYVVNDTLRVQVEILAVSSTRYLPR</sequence>
<dbReference type="Pfam" id="PF22486">
    <property type="entry name" value="MATH_2"/>
    <property type="match status" value="2"/>
</dbReference>